<dbReference type="Gene3D" id="2.60.120.260">
    <property type="entry name" value="Galactose-binding domain-like"/>
    <property type="match status" value="5"/>
</dbReference>
<gene>
    <name evidence="12" type="ORF">DBRI00130_LOCUS30575</name>
</gene>
<accession>A0A7S4VLJ7</accession>
<organism evidence="12">
    <name type="scientific">Ditylum brightwellii</name>
    <dbReference type="NCBI Taxonomy" id="49249"/>
    <lineage>
        <taxon>Eukaryota</taxon>
        <taxon>Sar</taxon>
        <taxon>Stramenopiles</taxon>
        <taxon>Ochrophyta</taxon>
        <taxon>Bacillariophyta</taxon>
        <taxon>Mediophyceae</taxon>
        <taxon>Lithodesmiophycidae</taxon>
        <taxon>Lithodesmiales</taxon>
        <taxon>Lithodesmiaceae</taxon>
        <taxon>Ditylum</taxon>
    </lineage>
</organism>
<evidence type="ECO:0000256" key="2">
    <source>
        <dbReference type="ARBA" id="ARBA00004236"/>
    </source>
</evidence>
<feature type="signal peptide" evidence="9">
    <location>
        <begin position="1"/>
        <end position="17"/>
    </location>
</feature>
<evidence type="ECO:0000256" key="7">
    <source>
        <dbReference type="ARBA" id="ARBA00023136"/>
    </source>
</evidence>
<dbReference type="InterPro" id="IPR052387">
    <property type="entry name" value="Fibrocystin"/>
</dbReference>
<evidence type="ECO:0000256" key="3">
    <source>
        <dbReference type="ARBA" id="ARBA00022475"/>
    </source>
</evidence>
<evidence type="ECO:0000259" key="10">
    <source>
        <dbReference type="Pfam" id="PF10162"/>
    </source>
</evidence>
<reference evidence="12" key="1">
    <citation type="submission" date="2021-01" db="EMBL/GenBank/DDBJ databases">
        <authorList>
            <person name="Corre E."/>
            <person name="Pelletier E."/>
            <person name="Niang G."/>
            <person name="Scheremetjew M."/>
            <person name="Finn R."/>
            <person name="Kale V."/>
            <person name="Holt S."/>
            <person name="Cochrane G."/>
            <person name="Meng A."/>
            <person name="Brown T."/>
            <person name="Cohen L."/>
        </authorList>
    </citation>
    <scope>NUCLEOTIDE SEQUENCE</scope>
    <source>
        <strain evidence="12">GSO104</strain>
    </source>
</reference>
<proteinExistence type="predicted"/>
<dbReference type="Gene3D" id="2.160.20.10">
    <property type="entry name" value="Single-stranded right-handed beta-helix, Pectin lyase-like"/>
    <property type="match status" value="1"/>
</dbReference>
<evidence type="ECO:0000313" key="12">
    <source>
        <dbReference type="EMBL" id="CAE4636971.1"/>
    </source>
</evidence>
<keyword evidence="5 9" id="KW-0732">Signal</keyword>
<protein>
    <recommendedName>
        <fullName evidence="13">G8 domain-containing protein</fullName>
    </recommendedName>
</protein>
<name>A0A7S4VLJ7_9STRA</name>
<keyword evidence="4" id="KW-0812">Transmembrane</keyword>
<evidence type="ECO:0008006" key="13">
    <source>
        <dbReference type="Google" id="ProtNLM"/>
    </source>
</evidence>
<dbReference type="InterPro" id="IPR019316">
    <property type="entry name" value="G8_domain"/>
</dbReference>
<dbReference type="InterPro" id="IPR012334">
    <property type="entry name" value="Pectin_lyas_fold"/>
</dbReference>
<sequence>MKLSAALALAAAPSVLGRIAPSGLPLGEIAWGDFVTLACNANLETAQCVPWSSMGYDLNNVVTIDCGVCVEVDVSVLDVFGGMNIIGHLKFPENFKGTLTTPFMAVQGKLTMSSTEPVTDANGAKDGLNVVLTGDSDVNFYPHGENAAACQNIMGESCAMGKKSIAVFGGELDIRGLPDTCPTWVKLVDVVTSDEEVVATEFPVPPVPATGCGTGDIVVSDFDNGAGDFKKALGTSMELLDGDSPDGSTALKVGNRVRNWQGAFINMRSLLRDCVLPDEVYLFKARVKLVKSTVEAGGSIESNCMSAGTDCPALNLHAMSAENQLAWKTLYQLPGVAAVQDGEWFDMVAPITFTAEQFDPTSKYQQLYIAGPESGVDMYLDDVSIVLPGAEFFPDASNPLTLCDDLIVNGDAETSPDHFFPWVLEGNRGAHLSLKTETVDGVDNQYFSVEGRNKMWTSIKAVLLHDCIVANSIYKFKARVRLHSTEPAKVRLTIRSHLTDPVPDQPAFKVDSVGDCPPVSGEMGWVECERSFLFQDRHQSAVKIEFIFVVEGDDTSDIDYDDISVVRSAPPIGKIIVPGDVSSCWGVGAEILTTSHTLTPADHNVDTIKAIETTADGNAVITLTNKIAKPTTMMDDPDYAVEVALLSRNIKFEAADDDPVNPAHGGHLMVVHTPGVPQTIHGVEFRKFGQQGNLGRYPIHIHLNVDGSGVTISRNTIRESNQRCVVIHGTHNTTITWNVAFDTFGHCYMLEDGIEQENYFGYNLGASTKITPDEGILSIAESDMFASTFWLSNPHNYIEHNVAAGAEDSGFWIELLELVRGPSQNMDPYLEINPSSHEYGYFRNNIAHSNKGDGLKLYPNGYFPETEAVFENTYSYRNVGDGVLLHNSKNLAIDGGIYADNRIQIEVDKQADDVRVSNAQVIGFSPLYQIEVEAGNRKSHCPAYRPLVGIQLHSFLRYRDSDGYIIENITFSDYGESIGCTDSSAIEMDPQTRDGHFDAFATFANLTFQDGMPMKEKFNMCFLAENEMFLHDLAIQDLSGDLNPNGNGVAGWILSDSPKMTAFLEEGTCFPMEGSCAIFCEGGCFRTMNYAINVAAEYDNLVLEATHADGRVTEFEGYFEAKTTIIQNVEVPDDYENFVYQRRKYFSPILPDGEYTLRFKKDGAIVWPEFAEETWESPPSCIPHVLDSSITLEVPTPKDEECANVINHGDAEEGTRNFWMHSGGGIEMYTPGYNSAFAFRSTRRKGTWQGPGQFLDTRCLTSGSQYEISAMVKLEDNNGVPQNCNPNQENINAFDICPRVSLRLRHLAGNKIGDPVDVSYAYPLATTVGPYNKDDWNMIYGVFTVTESIASADTVFFFIDRARPGVNIIIDDVKMVPTVQTCQSPIYNTDFETGDARFWGKVGTTTTDMFVPGYPNLPGASTEGFALRTFSRKEFWASMSQPLNTDCLEEGTAYSVSSNILLLDANGNIANCDTSLEYGAITVNVCPKMALKITTGNVEVDVDIADVTGPWNQGNWNSMNGIFTVTQEMLVADSVRLFWRKYEEGHDIVVDNVAVTSVEAQDPDKLMNNGDFSSGDTRHFKPDRGGVISIYAGGYDDDFALIMTGRDASYYGVRQNIDTNVLEEGVSYTASAKFKLFLPDGTTPFDCEPTAVAGEKICPVMYLKAQEPGVGSQTRLIGSTLGEKDADWNTIAGNVVFFHNEINAPSLTLIIDRAPAGIVMVLDNVGVTKVTSTA</sequence>
<dbReference type="EMBL" id="HBNS01039212">
    <property type="protein sequence ID" value="CAE4636971.1"/>
    <property type="molecule type" value="Transcribed_RNA"/>
</dbReference>
<keyword evidence="8" id="KW-0325">Glycoprotein</keyword>
<evidence type="ECO:0000256" key="4">
    <source>
        <dbReference type="ARBA" id="ARBA00022692"/>
    </source>
</evidence>
<evidence type="ECO:0000256" key="9">
    <source>
        <dbReference type="SAM" id="SignalP"/>
    </source>
</evidence>
<dbReference type="SMART" id="SM00710">
    <property type="entry name" value="PbH1"/>
    <property type="match status" value="5"/>
</dbReference>
<keyword evidence="6" id="KW-1133">Transmembrane helix</keyword>
<feature type="domain" description="CEMIP beta-helix" evidence="11">
    <location>
        <begin position="664"/>
        <end position="855"/>
    </location>
</feature>
<dbReference type="GO" id="GO:0005886">
    <property type="term" value="C:plasma membrane"/>
    <property type="evidence" value="ECO:0007669"/>
    <property type="project" value="UniProtKB-SubCell"/>
</dbReference>
<dbReference type="PANTHER" id="PTHR46769">
    <property type="entry name" value="POLYCYSTIC KIDNEY AND HEPATIC DISEASE 1 (AUTOSOMAL RECESSIVE)-LIKE 1"/>
    <property type="match status" value="1"/>
</dbReference>
<dbReference type="InterPro" id="IPR055401">
    <property type="entry name" value="CEMIP_beta-hel_dom"/>
</dbReference>
<keyword evidence="3" id="KW-1003">Cell membrane</keyword>
<dbReference type="InterPro" id="IPR011050">
    <property type="entry name" value="Pectin_lyase_fold/virulence"/>
</dbReference>
<feature type="domain" description="G8" evidence="10">
    <location>
        <begin position="59"/>
        <end position="187"/>
    </location>
</feature>
<dbReference type="InterPro" id="IPR006626">
    <property type="entry name" value="PbH1"/>
</dbReference>
<dbReference type="PANTHER" id="PTHR46769:SF2">
    <property type="entry name" value="FIBROCYSTIN-L ISOFORM 2 PRECURSOR-RELATED"/>
    <property type="match status" value="1"/>
</dbReference>
<evidence type="ECO:0000256" key="8">
    <source>
        <dbReference type="ARBA" id="ARBA00023180"/>
    </source>
</evidence>
<evidence type="ECO:0000256" key="1">
    <source>
        <dbReference type="ARBA" id="ARBA00004167"/>
    </source>
</evidence>
<evidence type="ECO:0000259" key="11">
    <source>
        <dbReference type="Pfam" id="PF24606"/>
    </source>
</evidence>
<dbReference type="InterPro" id="IPR008979">
    <property type="entry name" value="Galactose-bd-like_sf"/>
</dbReference>
<keyword evidence="7" id="KW-0472">Membrane</keyword>
<dbReference type="Pfam" id="PF24606">
    <property type="entry name" value="CEMIP_beta-hel"/>
    <property type="match status" value="1"/>
</dbReference>
<evidence type="ECO:0000256" key="5">
    <source>
        <dbReference type="ARBA" id="ARBA00022729"/>
    </source>
</evidence>
<evidence type="ECO:0000256" key="6">
    <source>
        <dbReference type="ARBA" id="ARBA00022989"/>
    </source>
</evidence>
<dbReference type="SUPFAM" id="SSF49785">
    <property type="entry name" value="Galactose-binding domain-like"/>
    <property type="match status" value="2"/>
</dbReference>
<dbReference type="SUPFAM" id="SSF51126">
    <property type="entry name" value="Pectin lyase-like"/>
    <property type="match status" value="1"/>
</dbReference>
<feature type="chain" id="PRO_5031219695" description="G8 domain-containing protein" evidence="9">
    <location>
        <begin position="18"/>
        <end position="1734"/>
    </location>
</feature>
<comment type="subcellular location">
    <subcellularLocation>
        <location evidence="2">Cell membrane</location>
    </subcellularLocation>
    <subcellularLocation>
        <location evidence="1">Membrane</location>
        <topology evidence="1">Single-pass membrane protein</topology>
    </subcellularLocation>
</comment>
<dbReference type="Pfam" id="PF10162">
    <property type="entry name" value="G8"/>
    <property type="match status" value="1"/>
</dbReference>